<dbReference type="InterPro" id="IPR028081">
    <property type="entry name" value="Leu-bd"/>
</dbReference>
<keyword evidence="3" id="KW-0813">Transport</keyword>
<protein>
    <submittedName>
        <fullName evidence="5">ABC transporter permease</fullName>
    </submittedName>
</protein>
<dbReference type="AlphaFoldDB" id="A0A0J6UR71"/>
<feature type="domain" description="Leucine-binding protein" evidence="4">
    <location>
        <begin position="21"/>
        <end position="356"/>
    </location>
</feature>
<sequence length="394" mass="42302">MALGAAAVSAGLARPARGAEPLRIGVLVDMSGPFSDYSGPTSVAAAQMAVAEFEQVLGRPVEIISADHQNKPDVGSAIAREWFDRRGVEAIADLTSSAVALAVQKLAADRGKVTLLTGPATGALMNESCSRTGFQWVLDTYSNTVGPSRMLMQQGLASWYLIVADYAYGHQMQRDLTRSVVAAGGKVLGASLHPVSTADFSSFLLQAEVSKAQVVGMLNAGSDLINSVKQAAEFGLTQTQKFFLPGAVISDIHALGLAQAQGLLLMNGFYWDRNDESRAWSKEFYAKTRRMPGQIQAGTYSAVRHYLRCCEAAQTVEGLAVAEKMRGTLVDDVFVRGGTIRPDGRLVHDFYVVQVKSPAESKAPWDYYKQVGSIAGSDAMQPLSETRCPYLIKP</sequence>
<accession>A0A0J6UR71</accession>
<keyword evidence="3" id="KW-0029">Amino-acid transport</keyword>
<organism evidence="5 6">
    <name type="scientific">Methylobacterium aquaticum</name>
    <dbReference type="NCBI Taxonomy" id="270351"/>
    <lineage>
        <taxon>Bacteria</taxon>
        <taxon>Pseudomonadati</taxon>
        <taxon>Pseudomonadota</taxon>
        <taxon>Alphaproteobacteria</taxon>
        <taxon>Hyphomicrobiales</taxon>
        <taxon>Methylobacteriaceae</taxon>
        <taxon>Methylobacterium</taxon>
    </lineage>
</organism>
<dbReference type="EMBL" id="LABX01000243">
    <property type="protein sequence ID" value="KMO28571.1"/>
    <property type="molecule type" value="Genomic_DNA"/>
</dbReference>
<dbReference type="Pfam" id="PF13458">
    <property type="entry name" value="Peripla_BP_6"/>
    <property type="match status" value="1"/>
</dbReference>
<dbReference type="PATRIC" id="fig|270351.6.peg.3632"/>
<dbReference type="InterPro" id="IPR028082">
    <property type="entry name" value="Peripla_BP_I"/>
</dbReference>
<dbReference type="SUPFAM" id="SSF53822">
    <property type="entry name" value="Periplasmic binding protein-like I"/>
    <property type="match status" value="1"/>
</dbReference>
<comment type="caution">
    <text evidence="5">The sequence shown here is derived from an EMBL/GenBank/DDBJ whole genome shotgun (WGS) entry which is preliminary data.</text>
</comment>
<dbReference type="PANTHER" id="PTHR30483">
    <property type="entry name" value="LEUCINE-SPECIFIC-BINDING PROTEIN"/>
    <property type="match status" value="1"/>
</dbReference>
<dbReference type="GO" id="GO:0006865">
    <property type="term" value="P:amino acid transport"/>
    <property type="evidence" value="ECO:0007669"/>
    <property type="project" value="UniProtKB-KW"/>
</dbReference>
<dbReference type="Proteomes" id="UP000035929">
    <property type="component" value="Unassembled WGS sequence"/>
</dbReference>
<dbReference type="CDD" id="cd06327">
    <property type="entry name" value="PBP1_SBP-like"/>
    <property type="match status" value="1"/>
</dbReference>
<evidence type="ECO:0000313" key="6">
    <source>
        <dbReference type="Proteomes" id="UP000035929"/>
    </source>
</evidence>
<evidence type="ECO:0000256" key="2">
    <source>
        <dbReference type="ARBA" id="ARBA00022729"/>
    </source>
</evidence>
<evidence type="ECO:0000313" key="5">
    <source>
        <dbReference type="EMBL" id="KMO28571.1"/>
    </source>
</evidence>
<evidence type="ECO:0000259" key="4">
    <source>
        <dbReference type="Pfam" id="PF13458"/>
    </source>
</evidence>
<dbReference type="PANTHER" id="PTHR30483:SF6">
    <property type="entry name" value="PERIPLASMIC BINDING PROTEIN OF ABC TRANSPORTER FOR NATURAL AMINO ACIDS"/>
    <property type="match status" value="1"/>
</dbReference>
<name>A0A0J6UR71_9HYPH</name>
<dbReference type="InterPro" id="IPR051010">
    <property type="entry name" value="BCAA_transport"/>
</dbReference>
<keyword evidence="2" id="KW-0732">Signal</keyword>
<evidence type="ECO:0000256" key="1">
    <source>
        <dbReference type="ARBA" id="ARBA00010062"/>
    </source>
</evidence>
<comment type="similarity">
    <text evidence="1">Belongs to the leucine-binding protein family.</text>
</comment>
<dbReference type="Gene3D" id="3.40.50.2300">
    <property type="match status" value="2"/>
</dbReference>
<proteinExistence type="inferred from homology"/>
<reference evidence="5 6" key="1">
    <citation type="submission" date="2015-03" db="EMBL/GenBank/DDBJ databases">
        <title>Genome sequencing of Methylobacterium aquaticum DSM16371 type strain.</title>
        <authorList>
            <person name="Chaudhry V."/>
            <person name="Patil P.B."/>
        </authorList>
    </citation>
    <scope>NUCLEOTIDE SEQUENCE [LARGE SCALE GENOMIC DNA]</scope>
    <source>
        <strain evidence="5 6">DSM 16371</strain>
    </source>
</reference>
<gene>
    <name evidence="5" type="ORF">VP06_27240</name>
</gene>
<evidence type="ECO:0000256" key="3">
    <source>
        <dbReference type="ARBA" id="ARBA00022970"/>
    </source>
</evidence>